<dbReference type="InterPro" id="IPR036393">
    <property type="entry name" value="AceGlu_kinase-like_sf"/>
</dbReference>
<feature type="binding site" evidence="11">
    <location>
        <position position="174"/>
    </location>
    <ligand>
        <name>ATP</name>
        <dbReference type="ChEBI" id="CHEBI:30616"/>
    </ligand>
</feature>
<dbReference type="Pfam" id="PF00696">
    <property type="entry name" value="AA_kinase"/>
    <property type="match status" value="1"/>
</dbReference>
<evidence type="ECO:0000313" key="14">
    <source>
        <dbReference type="EMBL" id="ALM74154.1"/>
    </source>
</evidence>
<dbReference type="PRINTS" id="PR00474">
    <property type="entry name" value="GLU5KINASE"/>
</dbReference>
<protein>
    <recommendedName>
        <fullName evidence="3 10">Isopentenyl phosphate kinase</fullName>
        <shortName evidence="10">IPK</shortName>
        <ecNumber evidence="2 10">2.7.4.26</ecNumber>
    </recommendedName>
</protein>
<dbReference type="Gene3D" id="3.40.1160.10">
    <property type="entry name" value="Acetylglutamate kinase-like"/>
    <property type="match status" value="1"/>
</dbReference>
<dbReference type="GO" id="GO:0102043">
    <property type="term" value="F:isopentenyl phosphate kinase activity"/>
    <property type="evidence" value="ECO:0007669"/>
    <property type="project" value="UniProtKB-EC"/>
</dbReference>
<dbReference type="PANTHER" id="PTHR43654">
    <property type="entry name" value="GLUTAMATE 5-KINASE"/>
    <property type="match status" value="1"/>
</dbReference>
<dbReference type="GeneID" id="26135469"/>
<evidence type="ECO:0000256" key="10">
    <source>
        <dbReference type="PIRNR" id="PIRNR016496"/>
    </source>
</evidence>
<keyword evidence="4 10" id="KW-0808">Transferase</keyword>
<evidence type="ECO:0000256" key="8">
    <source>
        <dbReference type="ARBA" id="ARBA00023229"/>
    </source>
</evidence>
<feature type="binding site" evidence="11">
    <location>
        <position position="47"/>
    </location>
    <ligand>
        <name>substrate</name>
    </ligand>
</feature>
<feature type="binding site" evidence="11">
    <location>
        <position position="216"/>
    </location>
    <ligand>
        <name>ATP</name>
        <dbReference type="ChEBI" id="CHEBI:30616"/>
    </ligand>
</feature>
<dbReference type="InterPro" id="IPR001057">
    <property type="entry name" value="Glu/AcGlu_kinase"/>
</dbReference>
<dbReference type="NCBIfam" id="NF040647">
    <property type="entry name" value="IPPK_Arch"/>
    <property type="match status" value="1"/>
</dbReference>
<feature type="binding site" evidence="11">
    <location>
        <position position="52"/>
    </location>
    <ligand>
        <name>substrate</name>
    </ligand>
</feature>
<evidence type="ECO:0000256" key="11">
    <source>
        <dbReference type="PIRSR" id="PIRSR016496-1"/>
    </source>
</evidence>
<feature type="domain" description="Aspartate/glutamate/uridylate kinase" evidence="13">
    <location>
        <begin position="1"/>
        <end position="235"/>
    </location>
</feature>
<dbReference type="GO" id="GO:0016114">
    <property type="term" value="P:terpenoid biosynthetic process"/>
    <property type="evidence" value="ECO:0007669"/>
    <property type="project" value="TreeGrafter"/>
</dbReference>
<dbReference type="EC" id="2.7.4.26" evidence="2 10"/>
<dbReference type="PATRIC" id="fig|55802.8.peg.173"/>
<evidence type="ECO:0000256" key="3">
    <source>
        <dbReference type="ARBA" id="ARBA00017267"/>
    </source>
</evidence>
<gene>
    <name evidence="14" type="ORF">TBCH5v1_0175</name>
</gene>
<keyword evidence="6 10" id="KW-0418">Kinase</keyword>
<keyword evidence="5 10" id="KW-0547">Nucleotide-binding</keyword>
<dbReference type="Proteomes" id="UP000066042">
    <property type="component" value="Chromosome"/>
</dbReference>
<feature type="binding site" evidence="11">
    <location>
        <begin position="5"/>
        <end position="9"/>
    </location>
    <ligand>
        <name>ATP</name>
        <dbReference type="ChEBI" id="CHEBI:30616"/>
    </ligand>
</feature>
<dbReference type="RefSeq" id="WP_056933146.1">
    <property type="nucleotide sequence ID" value="NZ_CP013050.1"/>
</dbReference>
<organism evidence="14 15">
    <name type="scientific">Thermococcus barophilus</name>
    <dbReference type="NCBI Taxonomy" id="55802"/>
    <lineage>
        <taxon>Archaea</taxon>
        <taxon>Methanobacteriati</taxon>
        <taxon>Methanobacteriota</taxon>
        <taxon>Thermococci</taxon>
        <taxon>Thermococcales</taxon>
        <taxon>Thermococcaceae</taxon>
        <taxon>Thermococcus</taxon>
    </lineage>
</organism>
<dbReference type="STRING" id="55802.TBCH5v1_0175"/>
<comment type="catalytic activity">
    <reaction evidence="9 10">
        <text>isopentenyl phosphate + ATP = isopentenyl diphosphate + ADP</text>
        <dbReference type="Rhea" id="RHEA:33963"/>
        <dbReference type="ChEBI" id="CHEBI:30616"/>
        <dbReference type="ChEBI" id="CHEBI:65078"/>
        <dbReference type="ChEBI" id="CHEBI:128769"/>
        <dbReference type="ChEBI" id="CHEBI:456216"/>
        <dbReference type="EC" id="2.7.4.26"/>
    </reaction>
</comment>
<dbReference type="GO" id="GO:0016301">
    <property type="term" value="F:kinase activity"/>
    <property type="evidence" value="ECO:0007669"/>
    <property type="project" value="UniProtKB-KW"/>
</dbReference>
<evidence type="ECO:0000256" key="7">
    <source>
        <dbReference type="ARBA" id="ARBA00022840"/>
    </source>
</evidence>
<dbReference type="InterPro" id="IPR001048">
    <property type="entry name" value="Asp/Glu/Uridylate_kinase"/>
</dbReference>
<feature type="binding site" evidence="11">
    <location>
        <position position="220"/>
    </location>
    <ligand>
        <name>ATP</name>
        <dbReference type="ChEBI" id="CHEBI:30616"/>
    </ligand>
</feature>
<evidence type="ECO:0000256" key="4">
    <source>
        <dbReference type="ARBA" id="ARBA00022679"/>
    </source>
</evidence>
<dbReference type="AlphaFoldDB" id="A0A0S1X8P0"/>
<dbReference type="EMBL" id="CP013050">
    <property type="protein sequence ID" value="ALM74154.1"/>
    <property type="molecule type" value="Genomic_DNA"/>
</dbReference>
<feature type="site" description="Transition state stabilizer" evidence="12">
    <location>
        <position position="14"/>
    </location>
</feature>
<evidence type="ECO:0000256" key="9">
    <source>
        <dbReference type="ARBA" id="ARBA00049063"/>
    </source>
</evidence>
<feature type="binding site" evidence="11">
    <location>
        <position position="153"/>
    </location>
    <ligand>
        <name>substrate</name>
    </ligand>
</feature>
<evidence type="ECO:0000313" key="15">
    <source>
        <dbReference type="Proteomes" id="UP000066042"/>
    </source>
</evidence>
<keyword evidence="7 10" id="KW-0067">ATP-binding</keyword>
<name>A0A0S1X8P0_THEBA</name>
<feature type="binding site" evidence="11">
    <location>
        <position position="48"/>
    </location>
    <ligand>
        <name>ATP</name>
        <dbReference type="ChEBI" id="CHEBI:30616"/>
    </ligand>
</feature>
<comment type="subunit">
    <text evidence="10">Homodimer.</text>
</comment>
<sequence length="266" mass="29739">MIIIKLGGSVISDKEKEYSFHKYIVEQIAEEIAQFYPEENFILVHGGGSFGHPNAKEYKIPEGLVGDVDRKRIGFSKTHQAMLRLNDLIVQTFLEKGLPAYSVSSSSIFLIENKEIIYGEIEILRKLLELKFIPILFGDTAIALDKGIGILSGDQIVSYLTKMLKPNKVIFLMDVDGIYDKNPKERDAKLIEELNAEEIRHLLESSESAGIDVTGGIGNKLREALKIAEHSEVYFINGKVKGNLGKAIRGEKVGTRLKKLEHPKIS</sequence>
<comment type="similarity">
    <text evidence="1 10">Belongs to the isopentenyl phosphate kinase family.</text>
</comment>
<evidence type="ECO:0000256" key="6">
    <source>
        <dbReference type="ARBA" id="ARBA00022777"/>
    </source>
</evidence>
<evidence type="ECO:0000256" key="1">
    <source>
        <dbReference type="ARBA" id="ARBA00010540"/>
    </source>
</evidence>
<keyword evidence="8" id="KW-0414">Isoprene biosynthesis</keyword>
<dbReference type="GO" id="GO:0005524">
    <property type="term" value="F:ATP binding"/>
    <property type="evidence" value="ECO:0007669"/>
    <property type="project" value="UniProtKB-KW"/>
</dbReference>
<dbReference type="PANTHER" id="PTHR43654:SF1">
    <property type="entry name" value="ISOPENTENYL PHOSPHATE KINASE"/>
    <property type="match status" value="1"/>
</dbReference>
<dbReference type="PIRSF" id="PIRSF016496">
    <property type="entry name" value="Kin_FomA"/>
    <property type="match status" value="1"/>
</dbReference>
<dbReference type="CDD" id="cd04241">
    <property type="entry name" value="AAK_FomA-like"/>
    <property type="match status" value="1"/>
</dbReference>
<evidence type="ECO:0000256" key="12">
    <source>
        <dbReference type="PIRSR" id="PIRSR016496-2"/>
    </source>
</evidence>
<evidence type="ECO:0000256" key="2">
    <source>
        <dbReference type="ARBA" id="ARBA00012908"/>
    </source>
</evidence>
<dbReference type="SUPFAM" id="SSF53633">
    <property type="entry name" value="Carbamate kinase-like"/>
    <property type="match status" value="1"/>
</dbReference>
<accession>A0A0S1X8P0</accession>
<proteinExistence type="inferred from homology"/>
<feature type="binding site" evidence="11">
    <location>
        <begin position="179"/>
        <end position="184"/>
    </location>
    <ligand>
        <name>ATP</name>
        <dbReference type="ChEBI" id="CHEBI:30616"/>
    </ligand>
</feature>
<evidence type="ECO:0000259" key="13">
    <source>
        <dbReference type="Pfam" id="PF00696"/>
    </source>
</evidence>
<reference evidence="14 15" key="1">
    <citation type="journal article" date="2016" name="Genome Announc.">
        <title>Complete genome sequence of the hyperthermophilic and piezophilic archaeon Thermococcus barophilus Ch5, capable of growth at the expense of hydrogenogenesis from carbon monoxide and formate.</title>
        <authorList>
            <person name="Oger P."/>
            <person name="Sokolova T.G."/>
            <person name="Kozhevnikova D.A."/>
            <person name="Taranov E.A."/>
            <person name="Vannier P."/>
            <person name="Lee H.S."/>
            <person name="Kwon K.K."/>
            <person name="Kang S.G."/>
            <person name="Lee J.H."/>
            <person name="Bonch-Osmolovskaya E.A."/>
            <person name="Lebedinsky A.V."/>
        </authorList>
    </citation>
    <scope>NUCLEOTIDE SEQUENCE [LARGE SCALE GENOMIC DNA]</scope>
    <source>
        <strain evidence="15">Ch5</strain>
    </source>
</reference>
<dbReference type="InterPro" id="IPR024192">
    <property type="entry name" value="Fosfomycin_R_FomA-type"/>
</dbReference>
<comment type="function">
    <text evidence="10">Catalyzes the formation of isopentenyl diphosphate (IPP), the building block of all isoprenoids.</text>
</comment>
<dbReference type="GO" id="GO:0005829">
    <property type="term" value="C:cytosol"/>
    <property type="evidence" value="ECO:0007669"/>
    <property type="project" value="TreeGrafter"/>
</dbReference>
<evidence type="ECO:0000256" key="5">
    <source>
        <dbReference type="ARBA" id="ARBA00022741"/>
    </source>
</evidence>